<name>A0A2P2IWP1_RHIMU</name>
<dbReference type="EMBL" id="GGEC01005160">
    <property type="protein sequence ID" value="MBW85643.1"/>
    <property type="molecule type" value="Transcribed_RNA"/>
</dbReference>
<proteinExistence type="predicted"/>
<accession>A0A2P2IWP1</accession>
<protein>
    <submittedName>
        <fullName evidence="1">Uncharacterized protein</fullName>
    </submittedName>
</protein>
<sequence length="43" mass="5132">MRHNETCFTHLSNNTIPFERSRQGCSWHCYCANLSEQRARKSM</sequence>
<dbReference type="AlphaFoldDB" id="A0A2P2IWP1"/>
<reference evidence="1" key="1">
    <citation type="submission" date="2018-02" db="EMBL/GenBank/DDBJ databases">
        <title>Rhizophora mucronata_Transcriptome.</title>
        <authorList>
            <person name="Meera S.P."/>
            <person name="Sreeshan A."/>
            <person name="Augustine A."/>
        </authorList>
    </citation>
    <scope>NUCLEOTIDE SEQUENCE</scope>
    <source>
        <tissue evidence="1">Leaf</tissue>
    </source>
</reference>
<organism evidence="1">
    <name type="scientific">Rhizophora mucronata</name>
    <name type="common">Asiatic mangrove</name>
    <dbReference type="NCBI Taxonomy" id="61149"/>
    <lineage>
        <taxon>Eukaryota</taxon>
        <taxon>Viridiplantae</taxon>
        <taxon>Streptophyta</taxon>
        <taxon>Embryophyta</taxon>
        <taxon>Tracheophyta</taxon>
        <taxon>Spermatophyta</taxon>
        <taxon>Magnoliopsida</taxon>
        <taxon>eudicotyledons</taxon>
        <taxon>Gunneridae</taxon>
        <taxon>Pentapetalae</taxon>
        <taxon>rosids</taxon>
        <taxon>fabids</taxon>
        <taxon>Malpighiales</taxon>
        <taxon>Rhizophoraceae</taxon>
        <taxon>Rhizophora</taxon>
    </lineage>
</organism>
<evidence type="ECO:0000313" key="1">
    <source>
        <dbReference type="EMBL" id="MBW85643.1"/>
    </source>
</evidence>